<proteinExistence type="predicted"/>
<evidence type="ECO:0000259" key="1">
    <source>
        <dbReference type="Pfam" id="PF00685"/>
    </source>
</evidence>
<keyword evidence="3" id="KW-1185">Reference proteome</keyword>
<dbReference type="Gene3D" id="3.40.50.300">
    <property type="entry name" value="P-loop containing nucleotide triphosphate hydrolases"/>
    <property type="match status" value="1"/>
</dbReference>
<name>A0AAN4ZD60_9BILA</name>
<dbReference type="EMBL" id="BTRK01000002">
    <property type="protein sequence ID" value="GMR35577.1"/>
    <property type="molecule type" value="Genomic_DNA"/>
</dbReference>
<evidence type="ECO:0000313" key="2">
    <source>
        <dbReference type="EMBL" id="GMR35577.1"/>
    </source>
</evidence>
<gene>
    <name evidence="2" type="ORF">PMAYCL1PPCAC_05772</name>
</gene>
<protein>
    <recommendedName>
        <fullName evidence="1">Sulfotransferase domain-containing protein</fullName>
    </recommendedName>
</protein>
<dbReference type="Pfam" id="PF00685">
    <property type="entry name" value="Sulfotransfer_1"/>
    <property type="match status" value="1"/>
</dbReference>
<dbReference type="SUPFAM" id="SSF52540">
    <property type="entry name" value="P-loop containing nucleoside triphosphate hydrolases"/>
    <property type="match status" value="1"/>
</dbReference>
<organism evidence="2 3">
    <name type="scientific">Pristionchus mayeri</name>
    <dbReference type="NCBI Taxonomy" id="1317129"/>
    <lineage>
        <taxon>Eukaryota</taxon>
        <taxon>Metazoa</taxon>
        <taxon>Ecdysozoa</taxon>
        <taxon>Nematoda</taxon>
        <taxon>Chromadorea</taxon>
        <taxon>Rhabditida</taxon>
        <taxon>Rhabditina</taxon>
        <taxon>Diplogasteromorpha</taxon>
        <taxon>Diplogasteroidea</taxon>
        <taxon>Neodiplogasteridae</taxon>
        <taxon>Pristionchus</taxon>
    </lineage>
</organism>
<reference evidence="3" key="1">
    <citation type="submission" date="2022-10" db="EMBL/GenBank/DDBJ databases">
        <title>Genome assembly of Pristionchus species.</title>
        <authorList>
            <person name="Yoshida K."/>
            <person name="Sommer R.J."/>
        </authorList>
    </citation>
    <scope>NUCLEOTIDE SEQUENCE [LARGE SCALE GENOMIC DNA]</scope>
    <source>
        <strain evidence="3">RS5460</strain>
    </source>
</reference>
<dbReference type="Proteomes" id="UP001328107">
    <property type="component" value="Unassembled WGS sequence"/>
</dbReference>
<sequence>QLSTIMSILEPTEEQKNAYLARVPKAEIFGDEILAGLIASSQKVLSLKDFPLDENDIIIASYPKSGSYRISDLVSAIAHEGNIESFNELAHEQRIPWLELDDKYLPETMPLHSSRRGNLPGSQPQGHCCRQFQLPQSIQDSRIADRHVLERVPASLLLWFHRLWQLVQARNYLLESF</sequence>
<accession>A0AAN4ZD60</accession>
<dbReference type="InterPro" id="IPR000863">
    <property type="entry name" value="Sulfotransferase_dom"/>
</dbReference>
<dbReference type="GO" id="GO:0008146">
    <property type="term" value="F:sulfotransferase activity"/>
    <property type="evidence" value="ECO:0007669"/>
    <property type="project" value="InterPro"/>
</dbReference>
<dbReference type="InterPro" id="IPR027417">
    <property type="entry name" value="P-loop_NTPase"/>
</dbReference>
<dbReference type="AlphaFoldDB" id="A0AAN4ZD60"/>
<feature type="domain" description="Sulfotransferase" evidence="1">
    <location>
        <begin position="55"/>
        <end position="115"/>
    </location>
</feature>
<evidence type="ECO:0000313" key="3">
    <source>
        <dbReference type="Proteomes" id="UP001328107"/>
    </source>
</evidence>
<feature type="non-terminal residue" evidence="2">
    <location>
        <position position="1"/>
    </location>
</feature>
<comment type="caution">
    <text evidence="2">The sequence shown here is derived from an EMBL/GenBank/DDBJ whole genome shotgun (WGS) entry which is preliminary data.</text>
</comment>